<organism evidence="11 12">
    <name type="scientific">Aliikangiella coralliicola</name>
    <dbReference type="NCBI Taxonomy" id="2592383"/>
    <lineage>
        <taxon>Bacteria</taxon>
        <taxon>Pseudomonadati</taxon>
        <taxon>Pseudomonadota</taxon>
        <taxon>Gammaproteobacteria</taxon>
        <taxon>Oceanospirillales</taxon>
        <taxon>Pleioneaceae</taxon>
        <taxon>Aliikangiella</taxon>
    </lineage>
</organism>
<gene>
    <name evidence="11" type="primary">aroE</name>
    <name evidence="11" type="ORF">FLL46_06535</name>
</gene>
<dbReference type="InterPro" id="IPR046346">
    <property type="entry name" value="Aminoacid_DH-like_N_sf"/>
</dbReference>
<feature type="domain" description="SDH C-terminal" evidence="10">
    <location>
        <begin position="257"/>
        <end position="281"/>
    </location>
</feature>
<accession>A0A545UFC8</accession>
<evidence type="ECO:0000313" key="12">
    <source>
        <dbReference type="Proteomes" id="UP000315439"/>
    </source>
</evidence>
<keyword evidence="6" id="KW-0057">Aromatic amino acid biosynthesis</keyword>
<dbReference type="UniPathway" id="UPA00053">
    <property type="reaction ID" value="UER00087"/>
</dbReference>
<evidence type="ECO:0000259" key="9">
    <source>
        <dbReference type="Pfam" id="PF08501"/>
    </source>
</evidence>
<dbReference type="InterPro" id="IPR022893">
    <property type="entry name" value="Shikimate_DH_fam"/>
</dbReference>
<keyword evidence="3" id="KW-0028">Amino-acid biosynthesis</keyword>
<dbReference type="SUPFAM" id="SSF51735">
    <property type="entry name" value="NAD(P)-binding Rossmann-fold domains"/>
    <property type="match status" value="1"/>
</dbReference>
<dbReference type="Gene3D" id="3.40.50.10860">
    <property type="entry name" value="Leucine Dehydrogenase, chain A, domain 1"/>
    <property type="match status" value="1"/>
</dbReference>
<evidence type="ECO:0000259" key="10">
    <source>
        <dbReference type="Pfam" id="PF18317"/>
    </source>
</evidence>
<dbReference type="Pfam" id="PF01488">
    <property type="entry name" value="Shikimate_DH"/>
    <property type="match status" value="1"/>
</dbReference>
<evidence type="ECO:0000256" key="2">
    <source>
        <dbReference type="ARBA" id="ARBA00012962"/>
    </source>
</evidence>
<dbReference type="EC" id="1.1.1.25" evidence="2"/>
<dbReference type="NCBIfam" id="TIGR00507">
    <property type="entry name" value="aroE"/>
    <property type="match status" value="1"/>
</dbReference>
<dbReference type="OrthoDB" id="9776868at2"/>
<dbReference type="GO" id="GO:0004764">
    <property type="term" value="F:shikimate 3-dehydrogenase (NADP+) activity"/>
    <property type="evidence" value="ECO:0007669"/>
    <property type="project" value="UniProtKB-EC"/>
</dbReference>
<evidence type="ECO:0000256" key="1">
    <source>
        <dbReference type="ARBA" id="ARBA00004871"/>
    </source>
</evidence>
<evidence type="ECO:0000313" key="11">
    <source>
        <dbReference type="EMBL" id="TQV88181.1"/>
    </source>
</evidence>
<feature type="domain" description="Shikimate dehydrogenase substrate binding N-terminal" evidence="9">
    <location>
        <begin position="21"/>
        <end position="108"/>
    </location>
</feature>
<dbReference type="SUPFAM" id="SSF53223">
    <property type="entry name" value="Aminoacid dehydrogenase-like, N-terminal domain"/>
    <property type="match status" value="1"/>
</dbReference>
<keyword evidence="4" id="KW-0521">NADP</keyword>
<dbReference type="EMBL" id="VIKS01000004">
    <property type="protein sequence ID" value="TQV88181.1"/>
    <property type="molecule type" value="Genomic_DNA"/>
</dbReference>
<dbReference type="CDD" id="cd01065">
    <property type="entry name" value="NAD_bind_Shikimate_DH"/>
    <property type="match status" value="1"/>
</dbReference>
<dbReference type="AlphaFoldDB" id="A0A545UFC8"/>
<dbReference type="GO" id="GO:0009073">
    <property type="term" value="P:aromatic amino acid family biosynthetic process"/>
    <property type="evidence" value="ECO:0007669"/>
    <property type="project" value="UniProtKB-KW"/>
</dbReference>
<feature type="domain" description="Quinate/shikimate 5-dehydrogenase/glutamyl-tRNA reductase" evidence="8">
    <location>
        <begin position="136"/>
        <end position="185"/>
    </location>
</feature>
<dbReference type="InterPro" id="IPR006151">
    <property type="entry name" value="Shikm_DH/Glu-tRNA_Rdtase"/>
</dbReference>
<dbReference type="InterPro" id="IPR036291">
    <property type="entry name" value="NAD(P)-bd_dom_sf"/>
</dbReference>
<comment type="pathway">
    <text evidence="1">Metabolic intermediate biosynthesis; chorismate biosynthesis; chorismate from D-erythrose 4-phosphate and phosphoenolpyruvate: step 4/7.</text>
</comment>
<dbReference type="PANTHER" id="PTHR21089:SF1">
    <property type="entry name" value="BIFUNCTIONAL 3-DEHYDROQUINATE DEHYDRATASE_SHIKIMATE DEHYDROGENASE, CHLOROPLASTIC"/>
    <property type="match status" value="1"/>
</dbReference>
<sequence length="284" mass="31040">MAKVVNCSKSNELKSEFKLGVIGCPIKHSVSPVIHRQFSQQFNHQIDYQKYLVEPENLTSFVSTFFTNSETQNLVKGLNVTLPHKQLVIDSLERLTEEASLCQSVNTIFVDQNGKLTGDTTDGRGLLYDLEQLDFAVSGKNILVVGAGGASQSILVALLKAGASIQLLNRTQDKAEILVERFSHLGKIATFSASAFGGSLKLDGVISSISEFNGPLMSSITSCIDSQTYFYDLNYGERAESFRQFALANQCERFADGLGMLIGQAAFSYQIWTGSLPDVNSVKL</sequence>
<evidence type="ECO:0000256" key="4">
    <source>
        <dbReference type="ARBA" id="ARBA00022857"/>
    </source>
</evidence>
<keyword evidence="5 11" id="KW-0560">Oxidoreductase</keyword>
<dbReference type="InterPro" id="IPR011342">
    <property type="entry name" value="Shikimate_DH"/>
</dbReference>
<proteinExistence type="predicted"/>
<dbReference type="Gene3D" id="3.40.50.720">
    <property type="entry name" value="NAD(P)-binding Rossmann-like Domain"/>
    <property type="match status" value="1"/>
</dbReference>
<dbReference type="GO" id="GO:0005829">
    <property type="term" value="C:cytosol"/>
    <property type="evidence" value="ECO:0007669"/>
    <property type="project" value="TreeGrafter"/>
</dbReference>
<dbReference type="Pfam" id="PF08501">
    <property type="entry name" value="Shikimate_dh_N"/>
    <property type="match status" value="1"/>
</dbReference>
<dbReference type="GO" id="GO:0050661">
    <property type="term" value="F:NADP binding"/>
    <property type="evidence" value="ECO:0007669"/>
    <property type="project" value="InterPro"/>
</dbReference>
<name>A0A545UFC8_9GAMM</name>
<evidence type="ECO:0000256" key="7">
    <source>
        <dbReference type="ARBA" id="ARBA00049442"/>
    </source>
</evidence>
<evidence type="ECO:0000259" key="8">
    <source>
        <dbReference type="Pfam" id="PF01488"/>
    </source>
</evidence>
<dbReference type="Proteomes" id="UP000315439">
    <property type="component" value="Unassembled WGS sequence"/>
</dbReference>
<comment type="caution">
    <text evidence="11">The sequence shown here is derived from an EMBL/GenBank/DDBJ whole genome shotgun (WGS) entry which is preliminary data.</text>
</comment>
<evidence type="ECO:0000256" key="6">
    <source>
        <dbReference type="ARBA" id="ARBA00023141"/>
    </source>
</evidence>
<comment type="catalytic activity">
    <reaction evidence="7">
        <text>shikimate + NADP(+) = 3-dehydroshikimate + NADPH + H(+)</text>
        <dbReference type="Rhea" id="RHEA:17737"/>
        <dbReference type="ChEBI" id="CHEBI:15378"/>
        <dbReference type="ChEBI" id="CHEBI:16630"/>
        <dbReference type="ChEBI" id="CHEBI:36208"/>
        <dbReference type="ChEBI" id="CHEBI:57783"/>
        <dbReference type="ChEBI" id="CHEBI:58349"/>
        <dbReference type="EC" id="1.1.1.25"/>
    </reaction>
</comment>
<dbReference type="InterPro" id="IPR013708">
    <property type="entry name" value="Shikimate_DH-bd_N"/>
</dbReference>
<dbReference type="NCBIfam" id="NF001310">
    <property type="entry name" value="PRK00258.1-2"/>
    <property type="match status" value="1"/>
</dbReference>
<dbReference type="RefSeq" id="WP_142892690.1">
    <property type="nucleotide sequence ID" value="NZ_ML660162.1"/>
</dbReference>
<evidence type="ECO:0000256" key="5">
    <source>
        <dbReference type="ARBA" id="ARBA00023002"/>
    </source>
</evidence>
<dbReference type="GO" id="GO:0019632">
    <property type="term" value="P:shikimate metabolic process"/>
    <property type="evidence" value="ECO:0007669"/>
    <property type="project" value="InterPro"/>
</dbReference>
<dbReference type="GO" id="GO:0008652">
    <property type="term" value="P:amino acid biosynthetic process"/>
    <property type="evidence" value="ECO:0007669"/>
    <property type="project" value="UniProtKB-KW"/>
</dbReference>
<dbReference type="Pfam" id="PF18317">
    <property type="entry name" value="SDH_C"/>
    <property type="match status" value="1"/>
</dbReference>
<protein>
    <recommendedName>
        <fullName evidence="2">shikimate dehydrogenase (NADP(+))</fullName>
        <ecNumber evidence="2">1.1.1.25</ecNumber>
    </recommendedName>
</protein>
<keyword evidence="12" id="KW-1185">Reference proteome</keyword>
<dbReference type="GO" id="GO:0009423">
    <property type="term" value="P:chorismate biosynthetic process"/>
    <property type="evidence" value="ECO:0007669"/>
    <property type="project" value="UniProtKB-UniPathway"/>
</dbReference>
<dbReference type="PANTHER" id="PTHR21089">
    <property type="entry name" value="SHIKIMATE DEHYDROGENASE"/>
    <property type="match status" value="1"/>
</dbReference>
<reference evidence="11 12" key="1">
    <citation type="submission" date="2019-07" db="EMBL/GenBank/DDBJ databases">
        <title>Draft genome for Aliikangiella sp. M105.</title>
        <authorList>
            <person name="Wang G."/>
        </authorList>
    </citation>
    <scope>NUCLEOTIDE SEQUENCE [LARGE SCALE GENOMIC DNA]</scope>
    <source>
        <strain evidence="11 12">M105</strain>
    </source>
</reference>
<dbReference type="InterPro" id="IPR041121">
    <property type="entry name" value="SDH_C"/>
</dbReference>
<evidence type="ECO:0000256" key="3">
    <source>
        <dbReference type="ARBA" id="ARBA00022605"/>
    </source>
</evidence>